<accession>A0AC11D8M5</accession>
<dbReference type="Ensembl" id="ENSOART00020074373.1">
    <property type="protein sequence ID" value="ENSOARP00020041951.1"/>
    <property type="gene ID" value="ENSOARG00020034363.1"/>
</dbReference>
<proteinExistence type="predicted"/>
<sequence length="176" mass="20118">MSIEWVMPSNHLILCHPLLLPSVFPSIRVFSNESALCIRWPNYWRFSFNISPSNEHPGLISFRMDWLDLFAVQGLSKVLSNTTVQKHPFSSTQAFFIVQLSHPYMTTGKTIALTRWTFVGKVMALLFNMLSRLVIAFFSKEQASFNFMAAVTICSDFGVPQNKVSPCFHCFPIYLP</sequence>
<protein>
    <submittedName>
        <fullName evidence="1">Uncharacterized protein</fullName>
    </submittedName>
</protein>
<evidence type="ECO:0000313" key="1">
    <source>
        <dbReference type="Ensembl" id="ENSOARP00020041951.1"/>
    </source>
</evidence>
<reference evidence="1" key="1">
    <citation type="submission" date="2020-11" db="EMBL/GenBank/DDBJ databases">
        <authorList>
            <person name="Davenport K.M."/>
            <person name="Bickhart D.M."/>
            <person name="Smith T.P.L."/>
            <person name="Murdoch B.M."/>
            <person name="Rosen B.D."/>
        </authorList>
    </citation>
    <scope>NUCLEOTIDE SEQUENCE [LARGE SCALE GENOMIC DNA]</scope>
    <source>
        <strain evidence="1">OAR_USU_Benz2616</strain>
    </source>
</reference>
<reference evidence="1" key="3">
    <citation type="submission" date="2025-09" db="UniProtKB">
        <authorList>
            <consortium name="Ensembl"/>
        </authorList>
    </citation>
    <scope>IDENTIFICATION</scope>
</reference>
<organism evidence="1">
    <name type="scientific">Ovis aries</name>
    <name type="common">Sheep</name>
    <dbReference type="NCBI Taxonomy" id="9940"/>
    <lineage>
        <taxon>Eukaryota</taxon>
        <taxon>Metazoa</taxon>
        <taxon>Chordata</taxon>
        <taxon>Craniata</taxon>
        <taxon>Vertebrata</taxon>
        <taxon>Euteleostomi</taxon>
        <taxon>Mammalia</taxon>
        <taxon>Eutheria</taxon>
        <taxon>Laurasiatheria</taxon>
        <taxon>Artiodactyla</taxon>
        <taxon>Ruminantia</taxon>
        <taxon>Pecora</taxon>
        <taxon>Bovidae</taxon>
        <taxon>Caprinae</taxon>
        <taxon>Ovis</taxon>
    </lineage>
</organism>
<name>A0AC11D8M5_SHEEP</name>
<reference evidence="1" key="2">
    <citation type="submission" date="2025-08" db="UniProtKB">
        <authorList>
            <consortium name="Ensembl"/>
        </authorList>
    </citation>
    <scope>IDENTIFICATION</scope>
</reference>